<dbReference type="Pfam" id="PF07690">
    <property type="entry name" value="MFS_1"/>
    <property type="match status" value="1"/>
</dbReference>
<dbReference type="OrthoDB" id="2351575at2"/>
<evidence type="ECO:0000256" key="5">
    <source>
        <dbReference type="ARBA" id="ARBA00023136"/>
    </source>
</evidence>
<evidence type="ECO:0000256" key="6">
    <source>
        <dbReference type="SAM" id="Phobius"/>
    </source>
</evidence>
<dbReference type="Proteomes" id="UP000309673">
    <property type="component" value="Unassembled WGS sequence"/>
</dbReference>
<name>A0A4U0FDF6_9BACL</name>
<sequence>MKRLRYVLSGQACSTLGDILYILALVTTLYRQTGSAAVAALFPLLRVIGMSTGSFGAPLVLRRYRLSRLLAFCLLVQCCGLALLALYLGTFAGRAQVEWLTSAVLVLSVLEGVAGPARSSLVPRIVENDELLKANGTLGAVSQACSLAGWAGGAIAVSALGSAASLWVAALLLLFAGVSSLLIREESGFEASEEEEEAGGAKSLLQGWKMFLRVPSLRLLLWMDVWGGLLSAAFAGALLLVFAEQQLGVGEVWWGWMNGAFCAGLIAANWGIGQFVQDARRKLAFLLLAGSGGLALSVLIFSFTVHPEMALAVMVVIGFAESAAGLAGTTMIQFAAPKREMPSVFAARTTLISVLFGVSLLVAGWLADRYGIQMIYIGASVCYAISFLGAVWRRGVLREMVNER</sequence>
<keyword evidence="8" id="KW-1185">Reference proteome</keyword>
<dbReference type="EMBL" id="SUPK01000003">
    <property type="protein sequence ID" value="TJY42801.1"/>
    <property type="molecule type" value="Genomic_DNA"/>
</dbReference>
<dbReference type="InterPro" id="IPR011701">
    <property type="entry name" value="MFS"/>
</dbReference>
<feature type="transmembrane region" description="Helical" evidence="6">
    <location>
        <begin position="36"/>
        <end position="57"/>
    </location>
</feature>
<feature type="transmembrane region" description="Helical" evidence="6">
    <location>
        <begin position="219"/>
        <end position="241"/>
    </location>
</feature>
<reference evidence="7 8" key="1">
    <citation type="submission" date="2019-04" db="EMBL/GenBank/DDBJ databases">
        <title>Cohnella sp. nov., isolated from soil.</title>
        <authorList>
            <person name="Kim W."/>
        </authorList>
    </citation>
    <scope>NUCLEOTIDE SEQUENCE [LARGE SCALE GENOMIC DNA]</scope>
    <source>
        <strain evidence="7 8">CAU 1483</strain>
    </source>
</reference>
<evidence type="ECO:0000313" key="8">
    <source>
        <dbReference type="Proteomes" id="UP000309673"/>
    </source>
</evidence>
<keyword evidence="4 6" id="KW-1133">Transmembrane helix</keyword>
<dbReference type="RefSeq" id="WP_136777220.1">
    <property type="nucleotide sequence ID" value="NZ_SUPK01000003.1"/>
</dbReference>
<dbReference type="Gene3D" id="1.20.1250.20">
    <property type="entry name" value="MFS general substrate transporter like domains"/>
    <property type="match status" value="1"/>
</dbReference>
<comment type="caution">
    <text evidence="7">The sequence shown here is derived from an EMBL/GenBank/DDBJ whole genome shotgun (WGS) entry which is preliminary data.</text>
</comment>
<dbReference type="GO" id="GO:0005886">
    <property type="term" value="C:plasma membrane"/>
    <property type="evidence" value="ECO:0007669"/>
    <property type="project" value="UniProtKB-SubCell"/>
</dbReference>
<dbReference type="CDD" id="cd06173">
    <property type="entry name" value="MFS_MefA_like"/>
    <property type="match status" value="1"/>
</dbReference>
<feature type="transmembrane region" description="Helical" evidence="6">
    <location>
        <begin position="12"/>
        <end position="30"/>
    </location>
</feature>
<evidence type="ECO:0000256" key="1">
    <source>
        <dbReference type="ARBA" id="ARBA00004651"/>
    </source>
</evidence>
<dbReference type="AlphaFoldDB" id="A0A4U0FDF6"/>
<feature type="transmembrane region" description="Helical" evidence="6">
    <location>
        <begin position="253"/>
        <end position="272"/>
    </location>
</feature>
<feature type="transmembrane region" description="Helical" evidence="6">
    <location>
        <begin position="69"/>
        <end position="93"/>
    </location>
</feature>
<dbReference type="InterPro" id="IPR036259">
    <property type="entry name" value="MFS_trans_sf"/>
</dbReference>
<dbReference type="PANTHER" id="PTHR23513:SF19">
    <property type="entry name" value="MAJOR FACILITATOR SUPERFAMILY (MFS) PROFILE DOMAIN-CONTAINING PROTEIN"/>
    <property type="match status" value="1"/>
</dbReference>
<dbReference type="GO" id="GO:0022857">
    <property type="term" value="F:transmembrane transporter activity"/>
    <property type="evidence" value="ECO:0007669"/>
    <property type="project" value="InterPro"/>
</dbReference>
<feature type="transmembrane region" description="Helical" evidence="6">
    <location>
        <begin position="284"/>
        <end position="303"/>
    </location>
</feature>
<keyword evidence="3 6" id="KW-0812">Transmembrane</keyword>
<feature type="transmembrane region" description="Helical" evidence="6">
    <location>
        <begin position="373"/>
        <end position="392"/>
    </location>
</feature>
<keyword evidence="2" id="KW-1003">Cell membrane</keyword>
<keyword evidence="5 6" id="KW-0472">Membrane</keyword>
<accession>A0A4U0FDF6</accession>
<evidence type="ECO:0000256" key="4">
    <source>
        <dbReference type="ARBA" id="ARBA00022989"/>
    </source>
</evidence>
<evidence type="ECO:0000256" key="3">
    <source>
        <dbReference type="ARBA" id="ARBA00022692"/>
    </source>
</evidence>
<comment type="subcellular location">
    <subcellularLocation>
        <location evidence="1">Cell membrane</location>
        <topology evidence="1">Multi-pass membrane protein</topology>
    </subcellularLocation>
</comment>
<organism evidence="7 8">
    <name type="scientific">Cohnella pontilimi</name>
    <dbReference type="NCBI Taxonomy" id="2564100"/>
    <lineage>
        <taxon>Bacteria</taxon>
        <taxon>Bacillati</taxon>
        <taxon>Bacillota</taxon>
        <taxon>Bacilli</taxon>
        <taxon>Bacillales</taxon>
        <taxon>Paenibacillaceae</taxon>
        <taxon>Cohnella</taxon>
    </lineage>
</organism>
<feature type="transmembrane region" description="Helical" evidence="6">
    <location>
        <begin position="309"/>
        <end position="332"/>
    </location>
</feature>
<dbReference type="SUPFAM" id="SSF103473">
    <property type="entry name" value="MFS general substrate transporter"/>
    <property type="match status" value="1"/>
</dbReference>
<feature type="transmembrane region" description="Helical" evidence="6">
    <location>
        <begin position="344"/>
        <end position="367"/>
    </location>
</feature>
<evidence type="ECO:0000256" key="2">
    <source>
        <dbReference type="ARBA" id="ARBA00022475"/>
    </source>
</evidence>
<gene>
    <name evidence="7" type="ORF">E5161_08140</name>
</gene>
<proteinExistence type="predicted"/>
<dbReference type="PANTHER" id="PTHR23513">
    <property type="entry name" value="INTEGRAL MEMBRANE EFFLUX PROTEIN-RELATED"/>
    <property type="match status" value="1"/>
</dbReference>
<protein>
    <submittedName>
        <fullName evidence="7">MFS transporter</fullName>
    </submittedName>
</protein>
<evidence type="ECO:0000313" key="7">
    <source>
        <dbReference type="EMBL" id="TJY42801.1"/>
    </source>
</evidence>